<dbReference type="EMBL" id="BPLQ01010336">
    <property type="protein sequence ID" value="GIY50031.1"/>
    <property type="molecule type" value="Genomic_DNA"/>
</dbReference>
<evidence type="ECO:0000313" key="1">
    <source>
        <dbReference type="EMBL" id="GIY50031.1"/>
    </source>
</evidence>
<name>A0AAV4TWU4_9ARAC</name>
<dbReference type="Proteomes" id="UP001054837">
    <property type="component" value="Unassembled WGS sequence"/>
</dbReference>
<gene>
    <name evidence="1" type="ORF">CDAR_597411</name>
</gene>
<dbReference type="AlphaFoldDB" id="A0AAV4TWU4"/>
<protein>
    <submittedName>
        <fullName evidence="1">Uncharacterized protein</fullName>
    </submittedName>
</protein>
<comment type="caution">
    <text evidence="1">The sequence shown here is derived from an EMBL/GenBank/DDBJ whole genome shotgun (WGS) entry which is preliminary data.</text>
</comment>
<reference evidence="1 2" key="1">
    <citation type="submission" date="2021-06" db="EMBL/GenBank/DDBJ databases">
        <title>Caerostris darwini draft genome.</title>
        <authorList>
            <person name="Kono N."/>
            <person name="Arakawa K."/>
        </authorList>
    </citation>
    <scope>NUCLEOTIDE SEQUENCE [LARGE SCALE GENOMIC DNA]</scope>
</reference>
<organism evidence="1 2">
    <name type="scientific">Caerostris darwini</name>
    <dbReference type="NCBI Taxonomy" id="1538125"/>
    <lineage>
        <taxon>Eukaryota</taxon>
        <taxon>Metazoa</taxon>
        <taxon>Ecdysozoa</taxon>
        <taxon>Arthropoda</taxon>
        <taxon>Chelicerata</taxon>
        <taxon>Arachnida</taxon>
        <taxon>Araneae</taxon>
        <taxon>Araneomorphae</taxon>
        <taxon>Entelegynae</taxon>
        <taxon>Araneoidea</taxon>
        <taxon>Araneidae</taxon>
        <taxon>Caerostris</taxon>
    </lineage>
</organism>
<evidence type="ECO:0000313" key="2">
    <source>
        <dbReference type="Proteomes" id="UP001054837"/>
    </source>
</evidence>
<accession>A0AAV4TWU4</accession>
<keyword evidence="2" id="KW-1185">Reference proteome</keyword>
<proteinExistence type="predicted"/>
<sequence>MAWCKNRSITWRRIMPIIMSTIEVGFEKPEAFISLGEFIIENLTSQGAEEPSGFSFSPFAIRRGEGGILLQFLPSKRVNVMRLLQTGFGRAY</sequence>